<protein>
    <submittedName>
        <fullName evidence="3">Uncharacterized protein</fullName>
    </submittedName>
</protein>
<dbReference type="AlphaFoldDB" id="W2IAN4"/>
<reference evidence="3" key="2">
    <citation type="submission" date="2013-11" db="EMBL/GenBank/DDBJ databases">
        <title>The Genome Sequence of Phytophthora parasitica CJ05E6.</title>
        <authorList>
            <consortium name="The Broad Institute Genomics Platform"/>
            <person name="Russ C."/>
            <person name="Tyler B."/>
            <person name="Panabieres F."/>
            <person name="Shan W."/>
            <person name="Tripathy S."/>
            <person name="Grunwald N."/>
            <person name="Machado M."/>
            <person name="Johnson C.S."/>
            <person name="Arredondo F."/>
            <person name="Hong C."/>
            <person name="Coffey M."/>
            <person name="Young S.K."/>
            <person name="Zeng Q."/>
            <person name="Gargeya S."/>
            <person name="Fitzgerald M."/>
            <person name="Abouelleil A."/>
            <person name="Alvarado L."/>
            <person name="Chapman S.B."/>
            <person name="Gainer-Dewar J."/>
            <person name="Goldberg J."/>
            <person name="Griggs A."/>
            <person name="Gujja S."/>
            <person name="Hansen M."/>
            <person name="Howarth C."/>
            <person name="Imamovic A."/>
            <person name="Ireland A."/>
            <person name="Larimer J."/>
            <person name="McCowan C."/>
            <person name="Murphy C."/>
            <person name="Pearson M."/>
            <person name="Poon T.W."/>
            <person name="Priest M."/>
            <person name="Roberts A."/>
            <person name="Saif S."/>
            <person name="Shea T."/>
            <person name="Sykes S."/>
            <person name="Wortman J."/>
            <person name="Nusbaum C."/>
            <person name="Birren B."/>
        </authorList>
    </citation>
    <scope>NUCLEOTIDE SEQUENCE [LARGE SCALE GENOMIC DNA]</scope>
    <source>
        <strain evidence="3">CJ05E6</strain>
    </source>
</reference>
<dbReference type="InterPro" id="IPR011990">
    <property type="entry name" value="TPR-like_helical_dom_sf"/>
</dbReference>
<sequence>MASATGEHISDYARSTMEGGVYVEWSGDQRMFRVVSEESMEKQFSALGLRPDMQQERNETNQADQELEELTRRFKYCLGDYDLSSAILEMQALRTRILTKILESRTPLRWFPGFLVAWQNLLSFIGECGDIQFPSIDFVEYCRELTALANGWKLIGDVAQARSTLGKCFEVTRRNLKVPLAETAPFEDDDSQALRCAARSAKKLLLDCVAFQSSLDRTKEIFGRHEAPAHVLSSLSKDFWTLIREAPFSVELAISLAQCLMKQRQFALVTRFLEYSPFSGEDGELTLIHAQVLTYVGFYRQAIWIAEVFTTQHNEITSAKPLQSYCDQLVTLLAYREKADEWLRLDQYEKAMTAYDECLALVDPADHKQIAALLFGHANALLGLEKVSAAIKDFEKSLQLDPSNKVASIRLQTACLQLQTARIKKEISGNRLNNKPRRMSKWYK</sequence>
<keyword evidence="1" id="KW-0802">TPR repeat</keyword>
<evidence type="ECO:0000256" key="1">
    <source>
        <dbReference type="PROSITE-ProRule" id="PRU00339"/>
    </source>
</evidence>
<dbReference type="EMBL" id="KI688497">
    <property type="protein sequence ID" value="ETK77103.1"/>
    <property type="molecule type" value="Genomic_DNA"/>
</dbReference>
<gene>
    <name evidence="2" type="ORF">L915_16600</name>
    <name evidence="3" type="ORF">L916_16503</name>
</gene>
<evidence type="ECO:0000313" key="2">
    <source>
        <dbReference type="EMBL" id="ETK77103.1"/>
    </source>
</evidence>
<proteinExistence type="predicted"/>
<dbReference type="EMBL" id="KI675278">
    <property type="protein sequence ID" value="ETL30537.1"/>
    <property type="molecule type" value="Genomic_DNA"/>
</dbReference>
<evidence type="ECO:0000313" key="3">
    <source>
        <dbReference type="EMBL" id="ETL30537.1"/>
    </source>
</evidence>
<dbReference type="PROSITE" id="PS50005">
    <property type="entry name" value="TPR"/>
    <property type="match status" value="1"/>
</dbReference>
<dbReference type="Pfam" id="PF13181">
    <property type="entry name" value="TPR_8"/>
    <property type="match status" value="1"/>
</dbReference>
<accession>W2IAN4</accession>
<dbReference type="Proteomes" id="UP000053864">
    <property type="component" value="Unassembled WGS sequence"/>
</dbReference>
<reference evidence="2" key="1">
    <citation type="submission" date="2013-11" db="EMBL/GenBank/DDBJ databases">
        <title>The Genome Sequence of Phytophthora parasitica CJ02B3.</title>
        <authorList>
            <consortium name="The Broad Institute Genomics Platform"/>
            <person name="Russ C."/>
            <person name="Tyler B."/>
            <person name="Panabieres F."/>
            <person name="Shan W."/>
            <person name="Tripathy S."/>
            <person name="Grunwald N."/>
            <person name="Machado M."/>
            <person name="Johnson C.S."/>
            <person name="Arredondo F."/>
            <person name="Hong C."/>
            <person name="Coffey M."/>
            <person name="Young S.K."/>
            <person name="Zeng Q."/>
            <person name="Gargeya S."/>
            <person name="Fitzgerald M."/>
            <person name="Abouelleil A."/>
            <person name="Alvarado L."/>
            <person name="Chapman S.B."/>
            <person name="Gainer-Dewar J."/>
            <person name="Goldberg J."/>
            <person name="Griggs A."/>
            <person name="Gujja S."/>
            <person name="Hansen M."/>
            <person name="Howarth C."/>
            <person name="Imamovic A."/>
            <person name="Ireland A."/>
            <person name="Larimer J."/>
            <person name="McCowan C."/>
            <person name="Murphy C."/>
            <person name="Pearson M."/>
            <person name="Poon T.W."/>
            <person name="Priest M."/>
            <person name="Roberts A."/>
            <person name="Saif S."/>
            <person name="Shea T."/>
            <person name="Sykes S."/>
            <person name="Wortman J."/>
            <person name="Nusbaum C."/>
            <person name="Birren B."/>
        </authorList>
    </citation>
    <scope>NUCLEOTIDE SEQUENCE [LARGE SCALE GENOMIC DNA]</scope>
    <source>
        <strain evidence="2">CJ02B3</strain>
    </source>
</reference>
<name>W2IAN4_PHYNI</name>
<dbReference type="VEuPathDB" id="FungiDB:PPTG_16572"/>
<feature type="repeat" description="TPR" evidence="1">
    <location>
        <begin position="371"/>
        <end position="404"/>
    </location>
</feature>
<dbReference type="SUPFAM" id="SSF48452">
    <property type="entry name" value="TPR-like"/>
    <property type="match status" value="1"/>
</dbReference>
<dbReference type="SMART" id="SM00028">
    <property type="entry name" value="TPR"/>
    <property type="match status" value="2"/>
</dbReference>
<dbReference type="Proteomes" id="UP000053236">
    <property type="component" value="Unassembled WGS sequence"/>
</dbReference>
<dbReference type="InterPro" id="IPR019734">
    <property type="entry name" value="TPR_rpt"/>
</dbReference>
<dbReference type="Gene3D" id="1.25.40.10">
    <property type="entry name" value="Tetratricopeptide repeat domain"/>
    <property type="match status" value="1"/>
</dbReference>
<organism evidence="3">
    <name type="scientific">Phytophthora nicotianae</name>
    <name type="common">Potato buckeye rot agent</name>
    <name type="synonym">Phytophthora parasitica</name>
    <dbReference type="NCBI Taxonomy" id="4792"/>
    <lineage>
        <taxon>Eukaryota</taxon>
        <taxon>Sar</taxon>
        <taxon>Stramenopiles</taxon>
        <taxon>Oomycota</taxon>
        <taxon>Peronosporomycetes</taxon>
        <taxon>Peronosporales</taxon>
        <taxon>Peronosporaceae</taxon>
        <taxon>Phytophthora</taxon>
    </lineage>
</organism>